<organism evidence="8 9">
    <name type="scientific">Candidatus Chloroploca asiatica</name>
    <dbReference type="NCBI Taxonomy" id="1506545"/>
    <lineage>
        <taxon>Bacteria</taxon>
        <taxon>Bacillati</taxon>
        <taxon>Chloroflexota</taxon>
        <taxon>Chloroflexia</taxon>
        <taxon>Chloroflexales</taxon>
        <taxon>Chloroflexineae</taxon>
        <taxon>Oscillochloridaceae</taxon>
        <taxon>Candidatus Chloroploca</taxon>
    </lineage>
</organism>
<evidence type="ECO:0000313" key="9">
    <source>
        <dbReference type="Proteomes" id="UP000220922"/>
    </source>
</evidence>
<dbReference type="GO" id="GO:0019825">
    <property type="term" value="F:oxygen binding"/>
    <property type="evidence" value="ECO:0007669"/>
    <property type="project" value="InterPro"/>
</dbReference>
<evidence type="ECO:0000256" key="5">
    <source>
        <dbReference type="ARBA" id="ARBA00023004"/>
    </source>
</evidence>
<dbReference type="GO" id="GO:0020037">
    <property type="term" value="F:heme binding"/>
    <property type="evidence" value="ECO:0007669"/>
    <property type="project" value="InterPro"/>
</dbReference>
<dbReference type="Proteomes" id="UP000220922">
    <property type="component" value="Unassembled WGS sequence"/>
</dbReference>
<accession>A0A2H3L0A1</accession>
<dbReference type="RefSeq" id="WP_097653793.1">
    <property type="nucleotide sequence ID" value="NZ_LYXE01000110.1"/>
</dbReference>
<feature type="binding site" description="distal binding residue" evidence="7">
    <location>
        <position position="50"/>
    </location>
    <ligand>
        <name>heme</name>
        <dbReference type="ChEBI" id="CHEBI:30413"/>
    </ligand>
    <ligandPart>
        <name>Fe</name>
        <dbReference type="ChEBI" id="CHEBI:18248"/>
    </ligandPart>
</feature>
<gene>
    <name evidence="8" type="ORF">A9Q02_03035</name>
</gene>
<comment type="caution">
    <text evidence="8">The sequence shown here is derived from an EMBL/GenBank/DDBJ whole genome shotgun (WGS) entry which is preliminary data.</text>
</comment>
<dbReference type="GO" id="GO:0005344">
    <property type="term" value="F:oxygen carrier activity"/>
    <property type="evidence" value="ECO:0007669"/>
    <property type="project" value="InterPro"/>
</dbReference>
<dbReference type="GO" id="GO:0046872">
    <property type="term" value="F:metal ion binding"/>
    <property type="evidence" value="ECO:0007669"/>
    <property type="project" value="UniProtKB-KW"/>
</dbReference>
<keyword evidence="3 7" id="KW-0349">Heme</keyword>
<dbReference type="AlphaFoldDB" id="A0A2H3L0A1"/>
<proteinExistence type="inferred from homology"/>
<dbReference type="InterPro" id="IPR044203">
    <property type="entry name" value="GlbO/GLB3-like"/>
</dbReference>
<dbReference type="OrthoDB" id="9790913at2"/>
<comment type="cofactor">
    <cofactor evidence="1">
        <name>heme</name>
        <dbReference type="ChEBI" id="CHEBI:30413"/>
    </cofactor>
</comment>
<dbReference type="PANTHER" id="PTHR47366">
    <property type="entry name" value="TWO-ON-TWO HEMOGLOBIN-3"/>
    <property type="match status" value="1"/>
</dbReference>
<dbReference type="InterPro" id="IPR009050">
    <property type="entry name" value="Globin-like_sf"/>
</dbReference>
<name>A0A2H3L0A1_9CHLR</name>
<sequence length="130" mass="15135">MNEKNAPTIYEQIGGADVLRQLVEAFYTRVEHDPRLRPMFPDDLEPGKEHQFLFLMQYFGGPGEYGERRGHPRLRMRHAPYPIGPVERNAWLEHMLASIDEVGIDEPARSVMRTYFEQAANAMMNRYAPE</sequence>
<evidence type="ECO:0000256" key="6">
    <source>
        <dbReference type="ARBA" id="ARBA00034496"/>
    </source>
</evidence>
<dbReference type="InterPro" id="IPR019795">
    <property type="entry name" value="Globin_bac-like_CS"/>
</dbReference>
<keyword evidence="4 7" id="KW-0479">Metal-binding</keyword>
<dbReference type="InterPro" id="IPR001486">
    <property type="entry name" value="Hemoglobin_trunc"/>
</dbReference>
<dbReference type="PROSITE" id="PS01213">
    <property type="entry name" value="GLOBIN_FAM_2"/>
    <property type="match status" value="1"/>
</dbReference>
<evidence type="ECO:0000256" key="2">
    <source>
        <dbReference type="ARBA" id="ARBA00022448"/>
    </source>
</evidence>
<dbReference type="Pfam" id="PF01152">
    <property type="entry name" value="Bac_globin"/>
    <property type="match status" value="1"/>
</dbReference>
<dbReference type="InterPro" id="IPR012292">
    <property type="entry name" value="Globin/Proto"/>
</dbReference>
<evidence type="ECO:0000313" key="8">
    <source>
        <dbReference type="EMBL" id="PDV98070.1"/>
    </source>
</evidence>
<reference evidence="8 9" key="1">
    <citation type="submission" date="2016-05" db="EMBL/GenBank/DDBJ databases">
        <authorList>
            <person name="Lavstsen T."/>
            <person name="Jespersen J.S."/>
        </authorList>
    </citation>
    <scope>NUCLEOTIDE SEQUENCE [LARGE SCALE GENOMIC DNA]</scope>
    <source>
        <strain evidence="8 9">B7-9</strain>
    </source>
</reference>
<protein>
    <submittedName>
        <fullName evidence="8">Globin</fullName>
    </submittedName>
</protein>
<dbReference type="Gene3D" id="1.10.490.10">
    <property type="entry name" value="Globins"/>
    <property type="match status" value="1"/>
</dbReference>
<comment type="similarity">
    <text evidence="6">Belongs to the truncated hemoglobin family. Group II subfamily.</text>
</comment>
<dbReference type="EMBL" id="LYXE01000110">
    <property type="protein sequence ID" value="PDV98070.1"/>
    <property type="molecule type" value="Genomic_DNA"/>
</dbReference>
<keyword evidence="9" id="KW-1185">Reference proteome</keyword>
<evidence type="ECO:0000256" key="7">
    <source>
        <dbReference type="PIRSR" id="PIRSR601486-1"/>
    </source>
</evidence>
<dbReference type="PANTHER" id="PTHR47366:SF1">
    <property type="entry name" value="TWO-ON-TWO HEMOGLOBIN-3"/>
    <property type="match status" value="1"/>
</dbReference>
<keyword evidence="5 7" id="KW-0408">Iron</keyword>
<evidence type="ECO:0000256" key="4">
    <source>
        <dbReference type="ARBA" id="ARBA00022723"/>
    </source>
</evidence>
<keyword evidence="2" id="KW-0813">Transport</keyword>
<dbReference type="SUPFAM" id="SSF46458">
    <property type="entry name" value="Globin-like"/>
    <property type="match status" value="1"/>
</dbReference>
<evidence type="ECO:0000256" key="1">
    <source>
        <dbReference type="ARBA" id="ARBA00001971"/>
    </source>
</evidence>
<evidence type="ECO:0000256" key="3">
    <source>
        <dbReference type="ARBA" id="ARBA00022617"/>
    </source>
</evidence>